<organism evidence="2 3">
    <name type="scientific">Puccinia triticina</name>
    <dbReference type="NCBI Taxonomy" id="208348"/>
    <lineage>
        <taxon>Eukaryota</taxon>
        <taxon>Fungi</taxon>
        <taxon>Dikarya</taxon>
        <taxon>Basidiomycota</taxon>
        <taxon>Pucciniomycotina</taxon>
        <taxon>Pucciniomycetes</taxon>
        <taxon>Pucciniales</taxon>
        <taxon>Pucciniaceae</taxon>
        <taxon>Puccinia</taxon>
    </lineage>
</organism>
<proteinExistence type="predicted"/>
<feature type="compositionally biased region" description="Basic and acidic residues" evidence="1">
    <location>
        <begin position="63"/>
        <end position="77"/>
    </location>
</feature>
<feature type="compositionally biased region" description="Polar residues" evidence="1">
    <location>
        <begin position="1"/>
        <end position="19"/>
    </location>
</feature>
<evidence type="ECO:0000313" key="3">
    <source>
        <dbReference type="Proteomes" id="UP001164743"/>
    </source>
</evidence>
<name>A0ABY7CHJ7_9BASI</name>
<gene>
    <name evidence="2" type="ORF">PtA15_4A595</name>
</gene>
<evidence type="ECO:0000256" key="1">
    <source>
        <dbReference type="SAM" id="MobiDB-lite"/>
    </source>
</evidence>
<keyword evidence="3" id="KW-1185">Reference proteome</keyword>
<feature type="region of interest" description="Disordered" evidence="1">
    <location>
        <begin position="1"/>
        <end position="24"/>
    </location>
</feature>
<dbReference type="Proteomes" id="UP001164743">
    <property type="component" value="Chromosome 4A"/>
</dbReference>
<reference evidence="2" key="1">
    <citation type="submission" date="2022-10" db="EMBL/GenBank/DDBJ databases">
        <title>Puccinia triticina Genome sequencing and assembly.</title>
        <authorList>
            <person name="Li C."/>
        </authorList>
    </citation>
    <scope>NUCLEOTIDE SEQUENCE</scope>
    <source>
        <strain evidence="2">Pt15</strain>
    </source>
</reference>
<evidence type="ECO:0000313" key="2">
    <source>
        <dbReference type="EMBL" id="WAQ84144.1"/>
    </source>
</evidence>
<feature type="region of interest" description="Disordered" evidence="1">
    <location>
        <begin position="40"/>
        <end position="77"/>
    </location>
</feature>
<sequence length="138" mass="15776">MLQSTLTGQDIRDSSQASATIDELFRPDFQVDPRIRRIDEEVGSRKRVKHSQGHPSSPQEMASDSKLKSGSLHDRKYDGNFQSAQAVRVKLMKATSQLKTKYSCCLMNWESARQVTPLKMTKLWQNYWLTTNLISANL</sequence>
<accession>A0ABY7CHJ7</accession>
<dbReference type="EMBL" id="CP110424">
    <property type="protein sequence ID" value="WAQ84144.1"/>
    <property type="molecule type" value="Genomic_DNA"/>
</dbReference>
<dbReference type="GeneID" id="77809390"/>
<dbReference type="RefSeq" id="XP_053019699.1">
    <property type="nucleotide sequence ID" value="XM_053168495.1"/>
</dbReference>
<protein>
    <submittedName>
        <fullName evidence="2">Uncharacterized protein</fullName>
    </submittedName>
</protein>
<feature type="compositionally biased region" description="Polar residues" evidence="1">
    <location>
        <begin position="53"/>
        <end position="62"/>
    </location>
</feature>